<evidence type="ECO:0000256" key="5">
    <source>
        <dbReference type="SAM" id="Phobius"/>
    </source>
</evidence>
<dbReference type="InterPro" id="IPR037185">
    <property type="entry name" value="EmrE-like"/>
</dbReference>
<organism evidence="7 8">
    <name type="scientific">Kiloniella antarctica</name>
    <dbReference type="NCBI Taxonomy" id="1550907"/>
    <lineage>
        <taxon>Bacteria</taxon>
        <taxon>Pseudomonadati</taxon>
        <taxon>Pseudomonadota</taxon>
        <taxon>Alphaproteobacteria</taxon>
        <taxon>Rhodospirillales</taxon>
        <taxon>Kiloniellaceae</taxon>
        <taxon>Kiloniella</taxon>
    </lineage>
</organism>
<dbReference type="InterPro" id="IPR050638">
    <property type="entry name" value="AA-Vitamin_Transporters"/>
</dbReference>
<feature type="transmembrane region" description="Helical" evidence="5">
    <location>
        <begin position="286"/>
        <end position="304"/>
    </location>
</feature>
<keyword evidence="4 5" id="KW-0472">Membrane</keyword>
<accession>A0ABW5BNA7</accession>
<sequence>MKLLLTPIGSLYEMLSDKPKFHHYLLLVLLGAIWGSSFFLIKVTLETVSPVTLTAFRLFFAFLALTALVMVLGKKFPTDMGTWRRYGIIAVTGNILPFILISWGELHIDSGLAAILMSVVPLTALFVAHFWTDDEKMSLPKITGTLVGFCGVILLVGPDVLKGLGDSVLGQLAVAFASFCYGATSVYARKTGLVKLDPIVNGSAILLCASVMAIPMAFILEDPLSLDPTLESIGALISLAVLSTAIAYIILYYLLGSVGANFTALNNYLVPVFGMVWGYMFLSESYGMDAFVALAVILFGIIITQLGKKRRKILGGPVLASGKTGE</sequence>
<keyword evidence="2 5" id="KW-0812">Transmembrane</keyword>
<evidence type="ECO:0000313" key="8">
    <source>
        <dbReference type="Proteomes" id="UP001597294"/>
    </source>
</evidence>
<name>A0ABW5BNA7_9PROT</name>
<reference evidence="8" key="1">
    <citation type="journal article" date="2019" name="Int. J. Syst. Evol. Microbiol.">
        <title>The Global Catalogue of Microorganisms (GCM) 10K type strain sequencing project: providing services to taxonomists for standard genome sequencing and annotation.</title>
        <authorList>
            <consortium name="The Broad Institute Genomics Platform"/>
            <consortium name="The Broad Institute Genome Sequencing Center for Infectious Disease"/>
            <person name="Wu L."/>
            <person name="Ma J."/>
        </authorList>
    </citation>
    <scope>NUCLEOTIDE SEQUENCE [LARGE SCALE GENOMIC DNA]</scope>
    <source>
        <strain evidence="8">CGMCC 4.7192</strain>
    </source>
</reference>
<comment type="caution">
    <text evidence="7">The sequence shown here is derived from an EMBL/GenBank/DDBJ whole genome shotgun (WGS) entry which is preliminary data.</text>
</comment>
<dbReference type="Pfam" id="PF00892">
    <property type="entry name" value="EamA"/>
    <property type="match status" value="2"/>
</dbReference>
<evidence type="ECO:0000256" key="4">
    <source>
        <dbReference type="ARBA" id="ARBA00023136"/>
    </source>
</evidence>
<comment type="subcellular location">
    <subcellularLocation>
        <location evidence="1">Membrane</location>
        <topology evidence="1">Multi-pass membrane protein</topology>
    </subcellularLocation>
</comment>
<feature type="transmembrane region" description="Helical" evidence="5">
    <location>
        <begin position="85"/>
        <end position="104"/>
    </location>
</feature>
<proteinExistence type="predicted"/>
<keyword evidence="8" id="KW-1185">Reference proteome</keyword>
<feature type="transmembrane region" description="Helical" evidence="5">
    <location>
        <begin position="138"/>
        <end position="156"/>
    </location>
</feature>
<dbReference type="RefSeq" id="WP_380251765.1">
    <property type="nucleotide sequence ID" value="NZ_JBHUII010000004.1"/>
</dbReference>
<feature type="transmembrane region" description="Helical" evidence="5">
    <location>
        <begin position="232"/>
        <end position="255"/>
    </location>
</feature>
<keyword evidence="3 5" id="KW-1133">Transmembrane helix</keyword>
<dbReference type="SUPFAM" id="SSF103481">
    <property type="entry name" value="Multidrug resistance efflux transporter EmrE"/>
    <property type="match status" value="2"/>
</dbReference>
<protein>
    <submittedName>
        <fullName evidence="7">DMT family transporter</fullName>
    </submittedName>
</protein>
<evidence type="ECO:0000313" key="7">
    <source>
        <dbReference type="EMBL" id="MFD2206311.1"/>
    </source>
</evidence>
<feature type="transmembrane region" description="Helical" evidence="5">
    <location>
        <begin position="168"/>
        <end position="187"/>
    </location>
</feature>
<dbReference type="PANTHER" id="PTHR32322">
    <property type="entry name" value="INNER MEMBRANE TRANSPORTER"/>
    <property type="match status" value="1"/>
</dbReference>
<feature type="transmembrane region" description="Helical" evidence="5">
    <location>
        <begin position="199"/>
        <end position="220"/>
    </location>
</feature>
<gene>
    <name evidence="7" type="ORF">ACFSKO_11825</name>
</gene>
<feature type="transmembrane region" description="Helical" evidence="5">
    <location>
        <begin position="110"/>
        <end position="131"/>
    </location>
</feature>
<evidence type="ECO:0000256" key="3">
    <source>
        <dbReference type="ARBA" id="ARBA00022989"/>
    </source>
</evidence>
<feature type="domain" description="EamA" evidence="6">
    <location>
        <begin position="169"/>
        <end position="304"/>
    </location>
</feature>
<dbReference type="InterPro" id="IPR000620">
    <property type="entry name" value="EamA_dom"/>
</dbReference>
<feature type="transmembrane region" description="Helical" evidence="5">
    <location>
        <begin position="53"/>
        <end position="73"/>
    </location>
</feature>
<feature type="transmembrane region" description="Helical" evidence="5">
    <location>
        <begin position="21"/>
        <end position="41"/>
    </location>
</feature>
<dbReference type="Proteomes" id="UP001597294">
    <property type="component" value="Unassembled WGS sequence"/>
</dbReference>
<dbReference type="EMBL" id="JBHUII010000004">
    <property type="protein sequence ID" value="MFD2206311.1"/>
    <property type="molecule type" value="Genomic_DNA"/>
</dbReference>
<evidence type="ECO:0000256" key="1">
    <source>
        <dbReference type="ARBA" id="ARBA00004141"/>
    </source>
</evidence>
<evidence type="ECO:0000256" key="2">
    <source>
        <dbReference type="ARBA" id="ARBA00022692"/>
    </source>
</evidence>
<feature type="domain" description="EamA" evidence="6">
    <location>
        <begin position="24"/>
        <end position="156"/>
    </location>
</feature>
<dbReference type="PANTHER" id="PTHR32322:SF9">
    <property type="entry name" value="AMINO-ACID METABOLITE EFFLUX PUMP-RELATED"/>
    <property type="match status" value="1"/>
</dbReference>
<feature type="transmembrane region" description="Helical" evidence="5">
    <location>
        <begin position="262"/>
        <end position="280"/>
    </location>
</feature>
<evidence type="ECO:0000259" key="6">
    <source>
        <dbReference type="Pfam" id="PF00892"/>
    </source>
</evidence>